<protein>
    <submittedName>
        <fullName evidence="10">Unannotated protein</fullName>
    </submittedName>
</protein>
<evidence type="ECO:0000256" key="6">
    <source>
        <dbReference type="ARBA" id="ARBA00023010"/>
    </source>
</evidence>
<feature type="compositionally biased region" description="Low complexity" evidence="8">
    <location>
        <begin position="110"/>
        <end position="124"/>
    </location>
</feature>
<keyword evidence="4" id="KW-0653">Protein transport</keyword>
<evidence type="ECO:0000256" key="3">
    <source>
        <dbReference type="ARBA" id="ARBA00022692"/>
    </source>
</evidence>
<gene>
    <name evidence="9" type="ORF">UFOPK2292_00666</name>
    <name evidence="10" type="ORF">UFOPK4345_00339</name>
</gene>
<keyword evidence="7" id="KW-0472">Membrane</keyword>
<dbReference type="Pfam" id="PF02416">
    <property type="entry name" value="TatA_B_E"/>
    <property type="match status" value="1"/>
</dbReference>
<feature type="compositionally biased region" description="Basic residues" evidence="8">
    <location>
        <begin position="204"/>
        <end position="214"/>
    </location>
</feature>
<evidence type="ECO:0000256" key="4">
    <source>
        <dbReference type="ARBA" id="ARBA00022927"/>
    </source>
</evidence>
<dbReference type="EMBL" id="CAFBQV010000033">
    <property type="protein sequence ID" value="CAB5061203.1"/>
    <property type="molecule type" value="Genomic_DNA"/>
</dbReference>
<feature type="compositionally biased region" description="Polar residues" evidence="8">
    <location>
        <begin position="99"/>
        <end position="109"/>
    </location>
</feature>
<accession>A0A6J7U5L1</accession>
<evidence type="ECO:0000256" key="2">
    <source>
        <dbReference type="ARBA" id="ARBA00022448"/>
    </source>
</evidence>
<evidence type="ECO:0000256" key="5">
    <source>
        <dbReference type="ARBA" id="ARBA00022989"/>
    </source>
</evidence>
<keyword evidence="3" id="KW-0812">Transmembrane</keyword>
<feature type="compositionally biased region" description="Basic residues" evidence="8">
    <location>
        <begin position="174"/>
        <end position="192"/>
    </location>
</feature>
<feature type="compositionally biased region" description="Polar residues" evidence="8">
    <location>
        <begin position="152"/>
        <end position="168"/>
    </location>
</feature>
<feature type="region of interest" description="Disordered" evidence="8">
    <location>
        <begin position="99"/>
        <end position="214"/>
    </location>
</feature>
<evidence type="ECO:0000256" key="8">
    <source>
        <dbReference type="SAM" id="MobiDB-lite"/>
    </source>
</evidence>
<dbReference type="InterPro" id="IPR003369">
    <property type="entry name" value="TatA/B/E"/>
</dbReference>
<evidence type="ECO:0000313" key="9">
    <source>
        <dbReference type="EMBL" id="CAB4668243.1"/>
    </source>
</evidence>
<evidence type="ECO:0000256" key="7">
    <source>
        <dbReference type="ARBA" id="ARBA00023136"/>
    </source>
</evidence>
<organism evidence="10">
    <name type="scientific">freshwater metagenome</name>
    <dbReference type="NCBI Taxonomy" id="449393"/>
    <lineage>
        <taxon>unclassified sequences</taxon>
        <taxon>metagenomes</taxon>
        <taxon>ecological metagenomes</taxon>
    </lineage>
</organism>
<dbReference type="AlphaFoldDB" id="A0A6J7U5L1"/>
<keyword evidence="6" id="KW-0811">Translocation</keyword>
<name>A0A6J7U5L1_9ZZZZ</name>
<keyword evidence="5" id="KW-1133">Transmembrane helix</keyword>
<proteinExistence type="predicted"/>
<evidence type="ECO:0000313" key="10">
    <source>
        <dbReference type="EMBL" id="CAB5061203.1"/>
    </source>
</evidence>
<keyword evidence="2" id="KW-0813">Transport</keyword>
<reference evidence="10" key="1">
    <citation type="submission" date="2020-05" db="EMBL/GenBank/DDBJ databases">
        <authorList>
            <person name="Chiriac C."/>
            <person name="Salcher M."/>
            <person name="Ghai R."/>
            <person name="Kavagutti S V."/>
        </authorList>
    </citation>
    <scope>NUCLEOTIDE SEQUENCE</scope>
</reference>
<comment type="subcellular location">
    <subcellularLocation>
        <location evidence="1">Membrane</location>
        <topology evidence="1">Single-pass membrane protein</topology>
    </subcellularLocation>
</comment>
<feature type="compositionally biased region" description="Basic and acidic residues" evidence="8">
    <location>
        <begin position="127"/>
        <end position="144"/>
    </location>
</feature>
<dbReference type="EMBL" id="CAEZWU010000082">
    <property type="protein sequence ID" value="CAB4668243.1"/>
    <property type="molecule type" value="Genomic_DNA"/>
</dbReference>
<sequence>MTGSEVMFLLIIGLVVLGPEKLPDAIRRMGKLYAELKRMSSGVQTDFRKVMDEPIKEMMSTTNSMKALFTDTAGEFQSAAKEIVEPTFIPYNDGSNISKAQDSLHSATGQQAKDASDATASAAQVEQQRREDPSKHSEVNRMEYNDDELDMTSETHVAQEAQEPTINNLPAKKSATKKALAKKKPDKKKPDKKKPAEKTLTKKSVTKKKITNGN</sequence>
<evidence type="ECO:0000256" key="1">
    <source>
        <dbReference type="ARBA" id="ARBA00004167"/>
    </source>
</evidence>
<dbReference type="Gene3D" id="1.20.5.3310">
    <property type="match status" value="1"/>
</dbReference>